<evidence type="ECO:0000256" key="4">
    <source>
        <dbReference type="ARBA" id="ARBA00022833"/>
    </source>
</evidence>
<reference evidence="9" key="1">
    <citation type="submission" date="2022-11" db="UniProtKB">
        <authorList>
            <consortium name="WormBaseParasite"/>
        </authorList>
    </citation>
    <scope>IDENTIFICATION</scope>
</reference>
<keyword evidence="2" id="KW-0479">Metal-binding</keyword>
<dbReference type="PROSITE" id="PS50236">
    <property type="entry name" value="CHCR"/>
    <property type="match status" value="1"/>
</dbReference>
<evidence type="ECO:0000256" key="6">
    <source>
        <dbReference type="SAM" id="Coils"/>
    </source>
</evidence>
<dbReference type="PANTHER" id="PTHR23323">
    <property type="entry name" value="VACUOLAR PROTEIN SORTING-ASSOCIATED PROTEIN"/>
    <property type="match status" value="1"/>
</dbReference>
<comment type="subcellular location">
    <subcellularLocation>
        <location evidence="1">Late endosome membrane</location>
        <topology evidence="1">Peripheral membrane protein</topology>
        <orientation evidence="1">Cytoplasmic side</orientation>
    </subcellularLocation>
</comment>
<dbReference type="GO" id="GO:0030897">
    <property type="term" value="C:HOPS complex"/>
    <property type="evidence" value="ECO:0007669"/>
    <property type="project" value="TreeGrafter"/>
</dbReference>
<dbReference type="InterPro" id="IPR011990">
    <property type="entry name" value="TPR-like_helical_dom_sf"/>
</dbReference>
<dbReference type="WBParaSite" id="PSAMB.scaffold1417size31747.g13184.t1">
    <property type="protein sequence ID" value="PSAMB.scaffold1417size31747.g13184.t1"/>
    <property type="gene ID" value="PSAMB.scaffold1417size31747.g13184"/>
</dbReference>
<dbReference type="GO" id="GO:0008333">
    <property type="term" value="P:endosome to lysosome transport"/>
    <property type="evidence" value="ECO:0007669"/>
    <property type="project" value="TreeGrafter"/>
</dbReference>
<evidence type="ECO:0000256" key="1">
    <source>
        <dbReference type="ARBA" id="ARBA00004492"/>
    </source>
</evidence>
<keyword evidence="8" id="KW-1185">Reference proteome</keyword>
<evidence type="ECO:0000256" key="5">
    <source>
        <dbReference type="PROSITE-ProRule" id="PRU01006"/>
    </source>
</evidence>
<dbReference type="GO" id="GO:0030674">
    <property type="term" value="F:protein-macromolecule adaptor activity"/>
    <property type="evidence" value="ECO:0007669"/>
    <property type="project" value="TreeGrafter"/>
</dbReference>
<dbReference type="SUPFAM" id="SSF57850">
    <property type="entry name" value="RING/U-box"/>
    <property type="match status" value="1"/>
</dbReference>
<feature type="coiled-coil region" evidence="6">
    <location>
        <begin position="231"/>
        <end position="265"/>
    </location>
</feature>
<name>A0A914V2Z5_9BILA</name>
<dbReference type="GO" id="GO:0031902">
    <property type="term" value="C:late endosome membrane"/>
    <property type="evidence" value="ECO:0007669"/>
    <property type="project" value="UniProtKB-SubCell"/>
</dbReference>
<evidence type="ECO:0000256" key="3">
    <source>
        <dbReference type="ARBA" id="ARBA00022771"/>
    </source>
</evidence>
<evidence type="ECO:0000313" key="9">
    <source>
        <dbReference type="WBParaSite" id="PSAMB.scaffold1417size31747.g13184.t1"/>
    </source>
</evidence>
<dbReference type="InterPro" id="IPR058919">
    <property type="entry name" value="Pep3/Vps18_RING_C"/>
</dbReference>
<accession>A0A914V2Z5</accession>
<dbReference type="InterPro" id="IPR000547">
    <property type="entry name" value="Clathrin_H-chain/VPS_repeat"/>
</dbReference>
<dbReference type="AlphaFoldDB" id="A0A914V2Z5"/>
<dbReference type="GO" id="GO:0006886">
    <property type="term" value="P:intracellular protein transport"/>
    <property type="evidence" value="ECO:0007669"/>
    <property type="project" value="UniProtKB-UniRule"/>
</dbReference>
<organism evidence="8 9">
    <name type="scientific">Plectus sambesii</name>
    <dbReference type="NCBI Taxonomy" id="2011161"/>
    <lineage>
        <taxon>Eukaryota</taxon>
        <taxon>Metazoa</taxon>
        <taxon>Ecdysozoa</taxon>
        <taxon>Nematoda</taxon>
        <taxon>Chromadorea</taxon>
        <taxon>Plectida</taxon>
        <taxon>Plectina</taxon>
        <taxon>Plectoidea</taxon>
        <taxon>Plectidae</taxon>
        <taxon>Plectus</taxon>
    </lineage>
</organism>
<dbReference type="Proteomes" id="UP000887566">
    <property type="component" value="Unplaced"/>
</dbReference>
<dbReference type="GO" id="GO:0048284">
    <property type="term" value="P:organelle fusion"/>
    <property type="evidence" value="ECO:0007669"/>
    <property type="project" value="TreeGrafter"/>
</dbReference>
<dbReference type="GO" id="GO:0008270">
    <property type="term" value="F:zinc ion binding"/>
    <property type="evidence" value="ECO:0007669"/>
    <property type="project" value="UniProtKB-KW"/>
</dbReference>
<feature type="domain" description="Pep3/Vps18 RING C-terminal" evidence="7">
    <location>
        <begin position="272"/>
        <end position="305"/>
    </location>
</feature>
<keyword evidence="3" id="KW-0863">Zinc-finger</keyword>
<evidence type="ECO:0000256" key="2">
    <source>
        <dbReference type="ARBA" id="ARBA00022723"/>
    </source>
</evidence>
<sequence length="399" mass="45487">SDSTLFYKFSPALIDAIPDKLVDAWIAQGPKLQPKRLLPALFRCVKEQVKVDAAIRFLEHCLVKHEKDQAIHNFLISLYARHRPEKLLDYLLIQGSDRNTICYDVKFALRVCSEKGLDRACVHLYSVSELHEEAITLALKLNVNLAKQYAKLLMQNNFDDRGSSIITDPHELRKKIWLKIARHVVEKEQDIAACMELMTESNGILKIQDLLPFFPEFATIEHFKESLCACLKEHSGKIQELQKEMKEATDVATDIRTDMAKLKNKYTIVRVQDKCGLCADAVMARPFYAFPCRHFFHTDCLEKEIGAFLPNESIEKLASLKRQLLTVQTTAGGAQPNTIGVGSNGDSRTNEQERQIRVKIDDILATECPWCGQLMINSVNKPFYTLAQYGSELKTWDVR</sequence>
<protein>
    <submittedName>
        <fullName evidence="9">Vacuolar protein sorting-associated protein 18 homolog</fullName>
    </submittedName>
</protein>
<keyword evidence="6" id="KW-0175">Coiled coil</keyword>
<dbReference type="GO" id="GO:0007040">
    <property type="term" value="P:lysosome organization"/>
    <property type="evidence" value="ECO:0007669"/>
    <property type="project" value="TreeGrafter"/>
</dbReference>
<dbReference type="Pfam" id="PF00637">
    <property type="entry name" value="Clathrin"/>
    <property type="match status" value="1"/>
</dbReference>
<evidence type="ECO:0000313" key="8">
    <source>
        <dbReference type="Proteomes" id="UP000887566"/>
    </source>
</evidence>
<keyword evidence="4" id="KW-0862">Zinc</keyword>
<feature type="repeat" description="CHCR" evidence="5">
    <location>
        <begin position="29"/>
        <end position="193"/>
    </location>
</feature>
<dbReference type="Gene3D" id="1.25.40.10">
    <property type="entry name" value="Tetratricopeptide repeat domain"/>
    <property type="match status" value="1"/>
</dbReference>
<dbReference type="Pfam" id="PF26148">
    <property type="entry name" value="VPS18_RING_C"/>
    <property type="match status" value="1"/>
</dbReference>
<proteinExistence type="predicted"/>
<dbReference type="PANTHER" id="PTHR23323:SF26">
    <property type="entry name" value="VACUOLAR PROTEIN SORTING-ASSOCIATED PROTEIN 18 HOMOLOG"/>
    <property type="match status" value="1"/>
</dbReference>
<dbReference type="GO" id="GO:0006904">
    <property type="term" value="P:vesicle docking involved in exocytosis"/>
    <property type="evidence" value="ECO:0007669"/>
    <property type="project" value="TreeGrafter"/>
</dbReference>
<evidence type="ECO:0000259" key="7">
    <source>
        <dbReference type="Pfam" id="PF26148"/>
    </source>
</evidence>
<dbReference type="InterPro" id="IPR055358">
    <property type="entry name" value="CHCR"/>
</dbReference>
<dbReference type="GO" id="GO:0007032">
    <property type="term" value="P:endosome organization"/>
    <property type="evidence" value="ECO:0007669"/>
    <property type="project" value="TreeGrafter"/>
</dbReference>